<dbReference type="Pfam" id="PF00772">
    <property type="entry name" value="DnaB"/>
    <property type="match status" value="1"/>
</dbReference>
<evidence type="ECO:0000313" key="14">
    <source>
        <dbReference type="Proteomes" id="UP000322997"/>
    </source>
</evidence>
<dbReference type="RefSeq" id="WP_148984383.1">
    <property type="nucleotide sequence ID" value="NZ_JBNILK010000001.1"/>
</dbReference>
<dbReference type="PANTHER" id="PTHR30153:SF2">
    <property type="entry name" value="REPLICATIVE DNA HELICASE"/>
    <property type="match status" value="1"/>
</dbReference>
<dbReference type="Gene3D" id="3.40.50.300">
    <property type="entry name" value="P-loop containing nucleotide triphosphate hydrolases"/>
    <property type="match status" value="1"/>
</dbReference>
<keyword evidence="5" id="KW-0347">Helicase</keyword>
<dbReference type="EC" id="5.6.2.3" evidence="9"/>
<name>A0A5D4S088_9BACI</name>
<comment type="similarity">
    <text evidence="1">Belongs to the helicase family. DnaB subfamily.</text>
</comment>
<evidence type="ECO:0000256" key="2">
    <source>
        <dbReference type="ARBA" id="ARBA00022705"/>
    </source>
</evidence>
<organism evidence="13 14">
    <name type="scientific">Rossellomorea marisflavi</name>
    <dbReference type="NCBI Taxonomy" id="189381"/>
    <lineage>
        <taxon>Bacteria</taxon>
        <taxon>Bacillati</taxon>
        <taxon>Bacillota</taxon>
        <taxon>Bacilli</taxon>
        <taxon>Bacillales</taxon>
        <taxon>Bacillaceae</taxon>
        <taxon>Rossellomorea</taxon>
    </lineage>
</organism>
<dbReference type="GO" id="GO:0006260">
    <property type="term" value="P:DNA replication"/>
    <property type="evidence" value="ECO:0007669"/>
    <property type="project" value="UniProtKB-KW"/>
</dbReference>
<dbReference type="Gene3D" id="1.10.860.10">
    <property type="entry name" value="DNAb Helicase, Chain A"/>
    <property type="match status" value="1"/>
</dbReference>
<gene>
    <name evidence="13" type="ORF">FZC83_01905</name>
</gene>
<dbReference type="PANTHER" id="PTHR30153">
    <property type="entry name" value="REPLICATIVE DNA HELICASE DNAB"/>
    <property type="match status" value="1"/>
</dbReference>
<keyword evidence="6" id="KW-0067">ATP-binding</keyword>
<evidence type="ECO:0000256" key="3">
    <source>
        <dbReference type="ARBA" id="ARBA00022741"/>
    </source>
</evidence>
<evidence type="ECO:0000256" key="5">
    <source>
        <dbReference type="ARBA" id="ARBA00022806"/>
    </source>
</evidence>
<keyword evidence="2" id="KW-0235">DNA replication</keyword>
<proteinExistence type="inferred from homology"/>
<evidence type="ECO:0000313" key="13">
    <source>
        <dbReference type="EMBL" id="TYS56349.1"/>
    </source>
</evidence>
<evidence type="ECO:0000256" key="1">
    <source>
        <dbReference type="ARBA" id="ARBA00008428"/>
    </source>
</evidence>
<comment type="caution">
    <text evidence="13">The sequence shown here is derived from an EMBL/GenBank/DDBJ whole genome shotgun (WGS) entry which is preliminary data.</text>
</comment>
<dbReference type="InterPro" id="IPR027417">
    <property type="entry name" value="P-loop_NTPase"/>
</dbReference>
<dbReference type="InterPro" id="IPR007694">
    <property type="entry name" value="DNA_helicase_DnaB-like_C"/>
</dbReference>
<evidence type="ECO:0000256" key="8">
    <source>
        <dbReference type="ARBA" id="ARBA00023235"/>
    </source>
</evidence>
<dbReference type="GO" id="GO:0003677">
    <property type="term" value="F:DNA binding"/>
    <property type="evidence" value="ECO:0007669"/>
    <property type="project" value="UniProtKB-KW"/>
</dbReference>
<dbReference type="AlphaFoldDB" id="A0A5D4S088"/>
<feature type="domain" description="SF4 helicase" evidence="12">
    <location>
        <begin position="194"/>
        <end position="470"/>
    </location>
</feature>
<dbReference type="InterPro" id="IPR007693">
    <property type="entry name" value="DNA_helicase_DnaB-like_N"/>
</dbReference>
<dbReference type="EMBL" id="VTEQ01000001">
    <property type="protein sequence ID" value="TYS56349.1"/>
    <property type="molecule type" value="Genomic_DNA"/>
</dbReference>
<protein>
    <recommendedName>
        <fullName evidence="9">DNA 5'-3' helicase</fullName>
        <ecNumber evidence="9">5.6.2.3</ecNumber>
    </recommendedName>
</protein>
<evidence type="ECO:0000259" key="12">
    <source>
        <dbReference type="Pfam" id="PF03796"/>
    </source>
</evidence>
<keyword evidence="3" id="KW-0547">Nucleotide-binding</keyword>
<dbReference type="GO" id="GO:0043139">
    <property type="term" value="F:5'-3' DNA helicase activity"/>
    <property type="evidence" value="ECO:0007669"/>
    <property type="project" value="UniProtKB-EC"/>
</dbReference>
<sequence>MYQDKMAIMQVLGSILRNPLLLADSSKYELTNDDFPEKFHKIIFAAIHNLKEDGTETISEVTIDGFLRDYDIQYAIFNNNEGLEYLIKIQELAEETNFDYYYKRLKKFSLIREMDGLGFNVRELYDDEIIDPKEKEAMVEAFDKLSIEDILKFYETKMIEVKDKFKANSESQGIQAGKGASDLLKRLRETPDIGVPMNSEMLTSVFRGSRKKKYYIRSSITGGGKTRHMVADACKLSSTYIYDTDNGKWNPNEFKESTVVISTEMLFEELQTIAIAYISGVDEEKILYNDLTTKELELVERAAVILEESPIWFEQLPNFNVKDIEQTIEKNVVLNGVEYVFFDYIHSSVKVFSEMSKDSGIGLREDQILLLMSIRLKDICNKYFVYLMSATQLNGEWKEAWNKGAIIDSTYIRGGKSIIDKADGAMIILPISKMEKKDTEEVLRNGFHKEPNYVTHIFKNRGNRVDKAKVFSHINMGNMRVTDLFVTNIDNEPINIKKLIIKPKEI</sequence>
<keyword evidence="4" id="KW-0378">Hydrolase</keyword>
<evidence type="ECO:0000256" key="6">
    <source>
        <dbReference type="ARBA" id="ARBA00022840"/>
    </source>
</evidence>
<dbReference type="InterPro" id="IPR016136">
    <property type="entry name" value="DNA_helicase_N/primase_C"/>
</dbReference>
<evidence type="ECO:0000256" key="10">
    <source>
        <dbReference type="ARBA" id="ARBA00048954"/>
    </source>
</evidence>
<evidence type="ECO:0000259" key="11">
    <source>
        <dbReference type="Pfam" id="PF00772"/>
    </source>
</evidence>
<feature type="domain" description="DNA helicase DnaB-like N-terminal" evidence="11">
    <location>
        <begin position="9"/>
        <end position="106"/>
    </location>
</feature>
<comment type="catalytic activity">
    <reaction evidence="10">
        <text>ATP + H2O = ADP + phosphate + H(+)</text>
        <dbReference type="Rhea" id="RHEA:13065"/>
        <dbReference type="ChEBI" id="CHEBI:15377"/>
        <dbReference type="ChEBI" id="CHEBI:15378"/>
        <dbReference type="ChEBI" id="CHEBI:30616"/>
        <dbReference type="ChEBI" id="CHEBI:43474"/>
        <dbReference type="ChEBI" id="CHEBI:456216"/>
        <dbReference type="EC" id="5.6.2.3"/>
    </reaction>
</comment>
<keyword evidence="7" id="KW-0238">DNA-binding</keyword>
<evidence type="ECO:0000256" key="9">
    <source>
        <dbReference type="ARBA" id="ARBA00044969"/>
    </source>
</evidence>
<dbReference type="InterPro" id="IPR036185">
    <property type="entry name" value="DNA_heli_DnaB-like_N_sf"/>
</dbReference>
<evidence type="ECO:0000256" key="7">
    <source>
        <dbReference type="ARBA" id="ARBA00023125"/>
    </source>
</evidence>
<accession>A0A5D4S088</accession>
<keyword evidence="8" id="KW-0413">Isomerase</keyword>
<dbReference type="GO" id="GO:0016787">
    <property type="term" value="F:hydrolase activity"/>
    <property type="evidence" value="ECO:0007669"/>
    <property type="project" value="UniProtKB-KW"/>
</dbReference>
<dbReference type="GO" id="GO:0005524">
    <property type="term" value="F:ATP binding"/>
    <property type="evidence" value="ECO:0007669"/>
    <property type="project" value="UniProtKB-KW"/>
</dbReference>
<dbReference type="Pfam" id="PF03796">
    <property type="entry name" value="DnaB_C"/>
    <property type="match status" value="1"/>
</dbReference>
<dbReference type="Proteomes" id="UP000322997">
    <property type="component" value="Unassembled WGS sequence"/>
</dbReference>
<evidence type="ECO:0000256" key="4">
    <source>
        <dbReference type="ARBA" id="ARBA00022801"/>
    </source>
</evidence>
<reference evidence="13 14" key="1">
    <citation type="submission" date="2019-08" db="EMBL/GenBank/DDBJ databases">
        <title>Bacillus genomes from the desert of Cuatro Cienegas, Coahuila.</title>
        <authorList>
            <person name="Olmedo-Alvarez G."/>
        </authorList>
    </citation>
    <scope>NUCLEOTIDE SEQUENCE [LARGE SCALE GENOMIC DNA]</scope>
    <source>
        <strain evidence="13 14">CH108_3D</strain>
    </source>
</reference>
<dbReference type="GO" id="GO:0005829">
    <property type="term" value="C:cytosol"/>
    <property type="evidence" value="ECO:0007669"/>
    <property type="project" value="TreeGrafter"/>
</dbReference>
<dbReference type="SUPFAM" id="SSF48024">
    <property type="entry name" value="N-terminal domain of DnaB helicase"/>
    <property type="match status" value="1"/>
</dbReference>